<organism evidence="1 2">
    <name type="scientific">Sclerotinia sclerotiorum (strain ATCC 18683 / 1980 / Ss-1)</name>
    <name type="common">White mold</name>
    <name type="synonym">Whetzelinia sclerotiorum</name>
    <dbReference type="NCBI Taxonomy" id="665079"/>
    <lineage>
        <taxon>Eukaryota</taxon>
        <taxon>Fungi</taxon>
        <taxon>Dikarya</taxon>
        <taxon>Ascomycota</taxon>
        <taxon>Pezizomycotina</taxon>
        <taxon>Leotiomycetes</taxon>
        <taxon>Helotiales</taxon>
        <taxon>Sclerotiniaceae</taxon>
        <taxon>Sclerotinia</taxon>
    </lineage>
</organism>
<dbReference type="GeneID" id="5481884"/>
<dbReference type="InParanoid" id="A7F6T7"/>
<proteinExistence type="predicted"/>
<name>A7F6T7_SCLS1</name>
<dbReference type="Proteomes" id="UP000001312">
    <property type="component" value="Unassembled WGS sequence"/>
</dbReference>
<gene>
    <name evidence="1" type="ORF">SS1G_13317</name>
</gene>
<protein>
    <submittedName>
        <fullName evidence="1">Uncharacterized protein</fullName>
    </submittedName>
</protein>
<accession>A7F6T7</accession>
<dbReference type="AlphaFoldDB" id="A7F6T7"/>
<dbReference type="EMBL" id="CH476644">
    <property type="protein sequence ID" value="EDN98458.1"/>
    <property type="molecule type" value="Genomic_DNA"/>
</dbReference>
<keyword evidence="2" id="KW-1185">Reference proteome</keyword>
<dbReference type="RefSeq" id="XP_001585800.1">
    <property type="nucleotide sequence ID" value="XM_001585750.1"/>
</dbReference>
<dbReference type="KEGG" id="ssl:SS1G_13317"/>
<evidence type="ECO:0000313" key="2">
    <source>
        <dbReference type="Proteomes" id="UP000001312"/>
    </source>
</evidence>
<sequence>MSEFETSHDSNKVSIRVRFKFFVVIGIIIGEVS</sequence>
<evidence type="ECO:0000313" key="1">
    <source>
        <dbReference type="EMBL" id="EDN98458.1"/>
    </source>
</evidence>
<reference evidence="2" key="1">
    <citation type="journal article" date="2011" name="PLoS Genet.">
        <title>Genomic analysis of the necrotrophic fungal pathogens Sclerotinia sclerotiorum and Botrytis cinerea.</title>
        <authorList>
            <person name="Amselem J."/>
            <person name="Cuomo C.A."/>
            <person name="van Kan J.A."/>
            <person name="Viaud M."/>
            <person name="Benito E.P."/>
            <person name="Couloux A."/>
            <person name="Coutinho P.M."/>
            <person name="de Vries R.P."/>
            <person name="Dyer P.S."/>
            <person name="Fillinger S."/>
            <person name="Fournier E."/>
            <person name="Gout L."/>
            <person name="Hahn M."/>
            <person name="Kohn L."/>
            <person name="Lapalu N."/>
            <person name="Plummer K.M."/>
            <person name="Pradier J.M."/>
            <person name="Quevillon E."/>
            <person name="Sharon A."/>
            <person name="Simon A."/>
            <person name="ten Have A."/>
            <person name="Tudzynski B."/>
            <person name="Tudzynski P."/>
            <person name="Wincker P."/>
            <person name="Andrew M."/>
            <person name="Anthouard V."/>
            <person name="Beever R.E."/>
            <person name="Beffa R."/>
            <person name="Benoit I."/>
            <person name="Bouzid O."/>
            <person name="Brault B."/>
            <person name="Chen Z."/>
            <person name="Choquer M."/>
            <person name="Collemare J."/>
            <person name="Cotton P."/>
            <person name="Danchin E.G."/>
            <person name="Da Silva C."/>
            <person name="Gautier A."/>
            <person name="Giraud C."/>
            <person name="Giraud T."/>
            <person name="Gonzalez C."/>
            <person name="Grossetete S."/>
            <person name="Guldener U."/>
            <person name="Henrissat B."/>
            <person name="Howlett B.J."/>
            <person name="Kodira C."/>
            <person name="Kretschmer M."/>
            <person name="Lappartient A."/>
            <person name="Leroch M."/>
            <person name="Levis C."/>
            <person name="Mauceli E."/>
            <person name="Neuveglise C."/>
            <person name="Oeser B."/>
            <person name="Pearson M."/>
            <person name="Poulain J."/>
            <person name="Poussereau N."/>
            <person name="Quesneville H."/>
            <person name="Rascle C."/>
            <person name="Schumacher J."/>
            <person name="Segurens B."/>
            <person name="Sexton A."/>
            <person name="Silva E."/>
            <person name="Sirven C."/>
            <person name="Soanes D.M."/>
            <person name="Talbot N.J."/>
            <person name="Templeton M."/>
            <person name="Yandava C."/>
            <person name="Yarden O."/>
            <person name="Zeng Q."/>
            <person name="Rollins J.A."/>
            <person name="Lebrun M.H."/>
            <person name="Dickman M."/>
        </authorList>
    </citation>
    <scope>NUCLEOTIDE SEQUENCE [LARGE SCALE GENOMIC DNA]</scope>
    <source>
        <strain evidence="2">ATCC 18683 / 1980 / Ss-1</strain>
    </source>
</reference>